<comment type="caution">
    <text evidence="3">The sequence shown here is derived from an EMBL/GenBank/DDBJ whole genome shotgun (WGS) entry which is preliminary data.</text>
</comment>
<comment type="similarity">
    <text evidence="1">Belongs to the glycosyltransferase 2 family.</text>
</comment>
<gene>
    <name evidence="3" type="ORF">H0185_09830</name>
</gene>
<proteinExistence type="inferred from homology"/>
<dbReference type="EMBL" id="JACWFH010000009">
    <property type="protein sequence ID" value="MBY0097109.1"/>
    <property type="molecule type" value="Genomic_DNA"/>
</dbReference>
<protein>
    <submittedName>
        <fullName evidence="3">Glycosyltransferase family 2 protein</fullName>
    </submittedName>
</protein>
<evidence type="ECO:0000259" key="2">
    <source>
        <dbReference type="Pfam" id="PF00535"/>
    </source>
</evidence>
<dbReference type="PANTHER" id="PTHR22916">
    <property type="entry name" value="GLYCOSYLTRANSFERASE"/>
    <property type="match status" value="1"/>
</dbReference>
<evidence type="ECO:0000313" key="4">
    <source>
        <dbReference type="Proteomes" id="UP000769780"/>
    </source>
</evidence>
<dbReference type="PANTHER" id="PTHR22916:SF3">
    <property type="entry name" value="UDP-GLCNAC:BETAGAL BETA-1,3-N-ACETYLGLUCOSAMINYLTRANSFERASE-LIKE PROTEIN 1"/>
    <property type="match status" value="1"/>
</dbReference>
<evidence type="ECO:0000313" key="3">
    <source>
        <dbReference type="EMBL" id="MBY0097109.1"/>
    </source>
</evidence>
<dbReference type="InterPro" id="IPR001173">
    <property type="entry name" value="Glyco_trans_2-like"/>
</dbReference>
<dbReference type="Gene3D" id="3.90.550.10">
    <property type="entry name" value="Spore Coat Polysaccharide Biosynthesis Protein SpsA, Chain A"/>
    <property type="match status" value="1"/>
</dbReference>
<sequence length="442" mass="52494">MKISIIIPVFNAGPYISKAVDSIITQSLDFRKHVEIVLVDDGSTDHSKNICLKYVSQWPENIKFIECNNSGPAHARNIGLDHVSTRTDYIGFLDADDYLSEITLEKVNSFFLKNQDIDLAVIPLYHFERIDTPHRLNYRFDEGDRVIDITKEYQAIHFHIGGCFFKATHFTNENKLRFNTELNFWEDALLINTFLLKHNQYGVVADAKYYYRKRAQEDSLVSNSWYNKSRYTEMIKKCYISVINESKRIYGTVLPYVQFLVIYHMRLYLFPKNNEIIYKVLDEEELKEFFTAFVSLLQEFEEEYIKKQDMPFYYKKYMLNLRKNGWPYLPDQGKLKRQNVTITSCNLNGFTWSVEGHFMNKEYMMKPADRLFIQSKNKITYLTRKPLPSKLRTIWGTIVRNYEHTGFKASLPFYRIKFQFGLEMENGERILLNKVNLWNVKK</sequence>
<dbReference type="InterPro" id="IPR029044">
    <property type="entry name" value="Nucleotide-diphossugar_trans"/>
</dbReference>
<reference evidence="3 4" key="1">
    <citation type="submission" date="2020-07" db="EMBL/GenBank/DDBJ databases">
        <title>Fungal Genomes of the International Space Station.</title>
        <authorList>
            <person name="Seuylemezian A."/>
            <person name="Singh N.K."/>
            <person name="Wood J."/>
            <person name="Venkateswaran K."/>
        </authorList>
    </citation>
    <scope>NUCLEOTIDE SEQUENCE [LARGE SCALE GENOMIC DNA]</scope>
    <source>
        <strain evidence="3 4">PL-B2</strain>
    </source>
</reference>
<dbReference type="SUPFAM" id="SSF53448">
    <property type="entry name" value="Nucleotide-diphospho-sugar transferases"/>
    <property type="match status" value="1"/>
</dbReference>
<dbReference type="Pfam" id="PF00535">
    <property type="entry name" value="Glycos_transf_2"/>
    <property type="match status" value="1"/>
</dbReference>
<evidence type="ECO:0000256" key="1">
    <source>
        <dbReference type="ARBA" id="ARBA00006739"/>
    </source>
</evidence>
<name>A0ABS7K4I5_9BACI</name>
<dbReference type="Proteomes" id="UP000769780">
    <property type="component" value="Unassembled WGS sequence"/>
</dbReference>
<dbReference type="CDD" id="cd00761">
    <property type="entry name" value="Glyco_tranf_GTA_type"/>
    <property type="match status" value="1"/>
</dbReference>
<organism evidence="3 4">
    <name type="scientific">Mesobacillus maritimus</name>
    <dbReference type="NCBI Taxonomy" id="1643336"/>
    <lineage>
        <taxon>Bacteria</taxon>
        <taxon>Bacillati</taxon>
        <taxon>Bacillota</taxon>
        <taxon>Bacilli</taxon>
        <taxon>Bacillales</taxon>
        <taxon>Bacillaceae</taxon>
        <taxon>Mesobacillus</taxon>
    </lineage>
</organism>
<keyword evidence="4" id="KW-1185">Reference proteome</keyword>
<feature type="domain" description="Glycosyltransferase 2-like" evidence="2">
    <location>
        <begin position="4"/>
        <end position="164"/>
    </location>
</feature>
<dbReference type="RefSeq" id="WP_221873320.1">
    <property type="nucleotide sequence ID" value="NZ_JACWFH010000009.1"/>
</dbReference>
<accession>A0ABS7K4I5</accession>